<dbReference type="InterPro" id="IPR015943">
    <property type="entry name" value="WD40/YVTN_repeat-like_dom_sf"/>
</dbReference>
<accession>A0ABV9HS84</accession>
<comment type="caution">
    <text evidence="1">The sequence shown here is derived from an EMBL/GenBank/DDBJ whole genome shotgun (WGS) entry which is preliminary data.</text>
</comment>
<name>A0ABV9HS84_9FLAO</name>
<dbReference type="Gene3D" id="2.130.10.10">
    <property type="entry name" value="YVTN repeat-like/Quinoprotein amine dehydrogenase"/>
    <property type="match status" value="1"/>
</dbReference>
<sequence length="680" mass="75778">MYKRYLYLKQISTFLFLILVGVSGDLLSQTRYTVVLPEIDTAIPPRDDKNLEVSADNSGDETAKSFFKFDLNHLPQFTKAKAYYLRMYTVPNDNTSDFSTQTITVLKGPNTWTGKETSLSNPALDWAIKTKNTKTIGRDEVKKSSTVINMKLNPRALEAIPDNILSLATRSPEKRQKTLFYSSITSQKPGLFSKRPKLILRYEVDPFPFRSDWAQPFSTAQHDSYLNWSTNTTITKPSVRILPNASKDVLVGGDPTGAVAIYKNQPIIFTQAASGNTPFKVKQLNARGDVLWTQAVDNMIKSRPLIDELGRLYYFSTSNTLTILDLTNSGAVLYKKSLSEITNNQITSIHSDVTLGYDGTLYLTSFDGIVALSAYPQLKLRWKYEKEKDKRNGPISLSQDESLAFFINVDTQQGTSRLVMLDNTDGRILDASESLLGGYKNGNNYYIPAPVVQKNKKVFVLNGYDSANRLLVFDIKSESLKGPETIRSGQSVNTGISQPAIDGDENVFFVFNKKIARYNTKEANHVEVFENSEVLDNAPIIVTDHSSNIYVSNPYVVNDTLTKTSKRVVGFTYDKKFTYNFTAAIDTNIRKTLVLAPDGTLYTITANNVIAITAKEVNEANITLSSLNTNTVYRATNRIRLTDFSVLPTVNTILYSGGGMGLQPGFRVRKGASVTFKTGN</sequence>
<reference evidence="2" key="1">
    <citation type="journal article" date="2019" name="Int. J. Syst. Evol. Microbiol.">
        <title>The Global Catalogue of Microorganisms (GCM) 10K type strain sequencing project: providing services to taxonomists for standard genome sequencing and annotation.</title>
        <authorList>
            <consortium name="The Broad Institute Genomics Platform"/>
            <consortium name="The Broad Institute Genome Sequencing Center for Infectious Disease"/>
            <person name="Wu L."/>
            <person name="Ma J."/>
        </authorList>
    </citation>
    <scope>NUCLEOTIDE SEQUENCE [LARGE SCALE GENOMIC DNA]</scope>
    <source>
        <strain evidence="2">YJ-61-S</strain>
    </source>
</reference>
<organism evidence="1 2">
    <name type="scientific">Dokdonia ponticola</name>
    <dbReference type="NCBI Taxonomy" id="2041041"/>
    <lineage>
        <taxon>Bacteria</taxon>
        <taxon>Pseudomonadati</taxon>
        <taxon>Bacteroidota</taxon>
        <taxon>Flavobacteriia</taxon>
        <taxon>Flavobacteriales</taxon>
        <taxon>Flavobacteriaceae</taxon>
        <taxon>Dokdonia</taxon>
    </lineage>
</organism>
<proteinExistence type="predicted"/>
<gene>
    <name evidence="1" type="ORF">ACFO3O_02355</name>
</gene>
<evidence type="ECO:0000313" key="1">
    <source>
        <dbReference type="EMBL" id="MFC4632728.1"/>
    </source>
</evidence>
<dbReference type="InterPro" id="IPR011047">
    <property type="entry name" value="Quinoprotein_ADH-like_sf"/>
</dbReference>
<evidence type="ECO:0000313" key="2">
    <source>
        <dbReference type="Proteomes" id="UP001596043"/>
    </source>
</evidence>
<keyword evidence="2" id="KW-1185">Reference proteome</keyword>
<protein>
    <submittedName>
        <fullName evidence="1">Uncharacterized protein</fullName>
    </submittedName>
</protein>
<dbReference type="Proteomes" id="UP001596043">
    <property type="component" value="Unassembled WGS sequence"/>
</dbReference>
<dbReference type="SUPFAM" id="SSF50998">
    <property type="entry name" value="Quinoprotein alcohol dehydrogenase-like"/>
    <property type="match status" value="1"/>
</dbReference>
<dbReference type="EMBL" id="JBHSFV010000001">
    <property type="protein sequence ID" value="MFC4632728.1"/>
    <property type="molecule type" value="Genomic_DNA"/>
</dbReference>
<dbReference type="RefSeq" id="WP_379976930.1">
    <property type="nucleotide sequence ID" value="NZ_JBHSFV010000001.1"/>
</dbReference>